<dbReference type="EMBL" id="RAPN01000001">
    <property type="protein sequence ID" value="RKD92897.1"/>
    <property type="molecule type" value="Genomic_DNA"/>
</dbReference>
<evidence type="ECO:0000259" key="4">
    <source>
        <dbReference type="PROSITE" id="PS50995"/>
    </source>
</evidence>
<dbReference type="PANTHER" id="PTHR42756:SF1">
    <property type="entry name" value="TRANSCRIPTIONAL REPRESSOR OF EMRAB OPERON"/>
    <property type="match status" value="1"/>
</dbReference>
<evidence type="ECO:0000313" key="6">
    <source>
        <dbReference type="Proteomes" id="UP000283387"/>
    </source>
</evidence>
<dbReference type="AlphaFoldDB" id="A0A419WBP7"/>
<proteinExistence type="predicted"/>
<dbReference type="GO" id="GO:0003677">
    <property type="term" value="F:DNA binding"/>
    <property type="evidence" value="ECO:0007669"/>
    <property type="project" value="UniProtKB-KW"/>
</dbReference>
<dbReference type="RefSeq" id="WP_120274062.1">
    <property type="nucleotide sequence ID" value="NZ_RAPN01000001.1"/>
</dbReference>
<dbReference type="Gene3D" id="1.10.10.10">
    <property type="entry name" value="Winged helix-like DNA-binding domain superfamily/Winged helix DNA-binding domain"/>
    <property type="match status" value="1"/>
</dbReference>
<sequence length="149" mass="17378">MNTQKPLTYLLGQTMQMVKLCFIAEFKKHDIELSLEQFIILHQLSQNENITQQDLSNELQKDKSIILRQINTLLEKRYVVRLPDKEDKRKKNLILTQKGYDALTFSKSIAQTLSAELLQGVSTEELKNFENVIEKIQRNTGHEPEQCKC</sequence>
<protein>
    <submittedName>
        <fullName evidence="5">DNA-binding MarR family transcriptional regulator</fullName>
    </submittedName>
</protein>
<dbReference type="InterPro" id="IPR036390">
    <property type="entry name" value="WH_DNA-bd_sf"/>
</dbReference>
<keyword evidence="2 5" id="KW-0238">DNA-binding</keyword>
<evidence type="ECO:0000313" key="5">
    <source>
        <dbReference type="EMBL" id="RKD92897.1"/>
    </source>
</evidence>
<evidence type="ECO:0000256" key="3">
    <source>
        <dbReference type="ARBA" id="ARBA00023163"/>
    </source>
</evidence>
<evidence type="ECO:0000256" key="2">
    <source>
        <dbReference type="ARBA" id="ARBA00023125"/>
    </source>
</evidence>
<dbReference type="PANTHER" id="PTHR42756">
    <property type="entry name" value="TRANSCRIPTIONAL REGULATOR, MARR"/>
    <property type="match status" value="1"/>
</dbReference>
<name>A0A419WBP7_9BACT</name>
<keyword evidence="6" id="KW-1185">Reference proteome</keyword>
<comment type="caution">
    <text evidence="5">The sequence shown here is derived from an EMBL/GenBank/DDBJ whole genome shotgun (WGS) entry which is preliminary data.</text>
</comment>
<dbReference type="Proteomes" id="UP000283387">
    <property type="component" value="Unassembled WGS sequence"/>
</dbReference>
<dbReference type="InterPro" id="IPR036388">
    <property type="entry name" value="WH-like_DNA-bd_sf"/>
</dbReference>
<dbReference type="SMART" id="SM00347">
    <property type="entry name" value="HTH_MARR"/>
    <property type="match status" value="1"/>
</dbReference>
<gene>
    <name evidence="5" type="ORF">BC643_3274</name>
</gene>
<accession>A0A419WBP7</accession>
<keyword evidence="3" id="KW-0804">Transcription</keyword>
<dbReference type="SUPFAM" id="SSF46785">
    <property type="entry name" value="Winged helix' DNA-binding domain"/>
    <property type="match status" value="1"/>
</dbReference>
<keyword evidence="1" id="KW-0805">Transcription regulation</keyword>
<reference evidence="5 6" key="1">
    <citation type="submission" date="2018-09" db="EMBL/GenBank/DDBJ databases">
        <title>Genomic Encyclopedia of Archaeal and Bacterial Type Strains, Phase II (KMG-II): from individual species to whole genera.</title>
        <authorList>
            <person name="Goeker M."/>
        </authorList>
    </citation>
    <scope>NUCLEOTIDE SEQUENCE [LARGE SCALE GENOMIC DNA]</scope>
    <source>
        <strain evidence="5 6">DSM 27148</strain>
    </source>
</reference>
<dbReference type="Pfam" id="PF01047">
    <property type="entry name" value="MarR"/>
    <property type="match status" value="1"/>
</dbReference>
<dbReference type="PROSITE" id="PS50995">
    <property type="entry name" value="HTH_MARR_2"/>
    <property type="match status" value="1"/>
</dbReference>
<evidence type="ECO:0000256" key="1">
    <source>
        <dbReference type="ARBA" id="ARBA00023015"/>
    </source>
</evidence>
<feature type="domain" description="HTH marR-type" evidence="4">
    <location>
        <begin position="4"/>
        <end position="138"/>
    </location>
</feature>
<organism evidence="5 6">
    <name type="scientific">Mangrovibacterium diazotrophicum</name>
    <dbReference type="NCBI Taxonomy" id="1261403"/>
    <lineage>
        <taxon>Bacteria</taxon>
        <taxon>Pseudomonadati</taxon>
        <taxon>Bacteroidota</taxon>
        <taxon>Bacteroidia</taxon>
        <taxon>Marinilabiliales</taxon>
        <taxon>Prolixibacteraceae</taxon>
        <taxon>Mangrovibacterium</taxon>
    </lineage>
</organism>
<dbReference type="InterPro" id="IPR000835">
    <property type="entry name" value="HTH_MarR-typ"/>
</dbReference>
<dbReference type="GO" id="GO:0003700">
    <property type="term" value="F:DNA-binding transcription factor activity"/>
    <property type="evidence" value="ECO:0007669"/>
    <property type="project" value="InterPro"/>
</dbReference>
<dbReference type="OrthoDB" id="1121563at2"/>
<dbReference type="PRINTS" id="PR00598">
    <property type="entry name" value="HTHMARR"/>
</dbReference>